<keyword evidence="1" id="KW-0489">Methyltransferase</keyword>
<name>A0AA46YMG8_9ACTN</name>
<dbReference type="SUPFAM" id="SSF53335">
    <property type="entry name" value="S-adenosyl-L-methionine-dependent methyltransferases"/>
    <property type="match status" value="1"/>
</dbReference>
<dbReference type="PANTHER" id="PTHR43861:SF6">
    <property type="entry name" value="METHYLTRANSFERASE TYPE 11"/>
    <property type="match status" value="1"/>
</dbReference>
<evidence type="ECO:0000313" key="2">
    <source>
        <dbReference type="Proteomes" id="UP001164390"/>
    </source>
</evidence>
<dbReference type="Gene3D" id="3.40.50.150">
    <property type="entry name" value="Vaccinia Virus protein VP39"/>
    <property type="match status" value="1"/>
</dbReference>
<dbReference type="PANTHER" id="PTHR43861">
    <property type="entry name" value="TRANS-ACONITATE 2-METHYLTRANSFERASE-RELATED"/>
    <property type="match status" value="1"/>
</dbReference>
<proteinExistence type="predicted"/>
<sequence>MEQRGHPESDPEFRPLGSIDFEPATCPVCGFDEVGRQLRKKFQDIDLCFGVCVRCGTLYANPRMTTDSLHTVYDSEEFFEGRENNLNYYSFLSGERYLRRTARGRIDRFRDKAPGRNLLEVASAAGFFLAEAKESGFDAEGVEISKPMAKYASDRWGVPVRAGSIEDVELEDESFDVIASWGVMTILRNPAAVMAKFHAALRPGGVWAFNTYDCRSLWGRLFGSRWYILVPNTSQIHNDRTLRRLIDEAGFDLVARRRDRPYASVERLLFVLLSHVSHGVRDKFFERVHFLNRLIIPVRAPDTFEYVCIKR</sequence>
<dbReference type="InterPro" id="IPR029063">
    <property type="entry name" value="SAM-dependent_MTases_sf"/>
</dbReference>
<dbReference type="GO" id="GO:0032259">
    <property type="term" value="P:methylation"/>
    <property type="evidence" value="ECO:0007669"/>
    <property type="project" value="UniProtKB-KW"/>
</dbReference>
<protein>
    <submittedName>
        <fullName evidence="1">Class I SAM-dependent methyltransferase</fullName>
    </submittedName>
</protein>
<dbReference type="EMBL" id="CP094970">
    <property type="protein sequence ID" value="UYM06614.1"/>
    <property type="molecule type" value="Genomic_DNA"/>
</dbReference>
<gene>
    <name evidence="1" type="ORF">L0C25_05960</name>
</gene>
<keyword evidence="2" id="KW-1185">Reference proteome</keyword>
<accession>A0AA46YMG8</accession>
<dbReference type="AlphaFoldDB" id="A0AA46YMG8"/>
<evidence type="ECO:0000313" key="1">
    <source>
        <dbReference type="EMBL" id="UYM06614.1"/>
    </source>
</evidence>
<dbReference type="Proteomes" id="UP001164390">
    <property type="component" value="Chromosome"/>
</dbReference>
<reference evidence="1" key="1">
    <citation type="submission" date="2022-01" db="EMBL/GenBank/DDBJ databases">
        <title>Nocardioidaceae gen. sp. A5X3R13.</title>
        <authorList>
            <person name="Lopez Marin M.A."/>
            <person name="Uhlik O."/>
        </authorList>
    </citation>
    <scope>NUCLEOTIDE SEQUENCE</scope>
    <source>
        <strain evidence="1">A5X3R13</strain>
    </source>
</reference>
<dbReference type="GO" id="GO:0008168">
    <property type="term" value="F:methyltransferase activity"/>
    <property type="evidence" value="ECO:0007669"/>
    <property type="project" value="UniProtKB-KW"/>
</dbReference>
<dbReference type="Pfam" id="PF13489">
    <property type="entry name" value="Methyltransf_23"/>
    <property type="match status" value="1"/>
</dbReference>
<keyword evidence="1" id="KW-0808">Transferase</keyword>
<dbReference type="RefSeq" id="WP_271635523.1">
    <property type="nucleotide sequence ID" value="NZ_CP094970.1"/>
</dbReference>
<organism evidence="1 2">
    <name type="scientific">Solicola gregarius</name>
    <dbReference type="NCBI Taxonomy" id="2908642"/>
    <lineage>
        <taxon>Bacteria</taxon>
        <taxon>Bacillati</taxon>
        <taxon>Actinomycetota</taxon>
        <taxon>Actinomycetes</taxon>
        <taxon>Propionibacteriales</taxon>
        <taxon>Nocardioidaceae</taxon>
        <taxon>Solicola</taxon>
    </lineage>
</organism>
<dbReference type="KEGG" id="sgrg:L0C25_05960"/>
<dbReference type="CDD" id="cd02440">
    <property type="entry name" value="AdoMet_MTases"/>
    <property type="match status" value="1"/>
</dbReference>